<keyword evidence="3" id="KW-1185">Reference proteome</keyword>
<proteinExistence type="predicted"/>
<protein>
    <submittedName>
        <fullName evidence="2">ISAs1 family transposase</fullName>
    </submittedName>
</protein>
<dbReference type="EMBL" id="CP150850">
    <property type="protein sequence ID" value="WZW58712.1"/>
    <property type="molecule type" value="Genomic_DNA"/>
</dbReference>
<gene>
    <name evidence="2" type="ORF">WN985_29890</name>
</gene>
<dbReference type="PROSITE" id="PS00234">
    <property type="entry name" value="GAS_VESICLE_A_1"/>
    <property type="match status" value="1"/>
</dbReference>
<dbReference type="RefSeq" id="WP_342312017.1">
    <property type="nucleotide sequence ID" value="NZ_CP150850.1"/>
</dbReference>
<dbReference type="InterPro" id="IPR018493">
    <property type="entry name" value="GvpA-like_CS"/>
</dbReference>
<dbReference type="InterPro" id="IPR002559">
    <property type="entry name" value="Transposase_11"/>
</dbReference>
<organism evidence="2 3">
    <name type="scientific">Burkholderia pyrrocinia</name>
    <name type="common">Pseudomonas pyrrocinia</name>
    <dbReference type="NCBI Taxonomy" id="60550"/>
    <lineage>
        <taxon>Bacteria</taxon>
        <taxon>Pseudomonadati</taxon>
        <taxon>Pseudomonadota</taxon>
        <taxon>Betaproteobacteria</taxon>
        <taxon>Burkholderiales</taxon>
        <taxon>Burkholderiaceae</taxon>
        <taxon>Burkholderia</taxon>
        <taxon>Burkholderia cepacia complex</taxon>
    </lineage>
</organism>
<dbReference type="Pfam" id="PF01609">
    <property type="entry name" value="DDE_Tnp_1"/>
    <property type="match status" value="1"/>
</dbReference>
<dbReference type="InterPro" id="IPR051698">
    <property type="entry name" value="Transposase_11-like"/>
</dbReference>
<evidence type="ECO:0000313" key="3">
    <source>
        <dbReference type="Proteomes" id="UP001484179"/>
    </source>
</evidence>
<feature type="domain" description="Transposase IS4-like" evidence="1">
    <location>
        <begin position="3"/>
        <end position="86"/>
    </location>
</feature>
<dbReference type="PANTHER" id="PTHR30298:SF0">
    <property type="entry name" value="PROTEIN YBFL-RELATED"/>
    <property type="match status" value="1"/>
</dbReference>
<dbReference type="Proteomes" id="UP001484179">
    <property type="component" value="Chromosome 2"/>
</dbReference>
<accession>A0ABZ3BTX5</accession>
<evidence type="ECO:0000313" key="2">
    <source>
        <dbReference type="EMBL" id="WZW58712.1"/>
    </source>
</evidence>
<sequence length="198" mass="22220">MRTADKSNEITAIPELLDALLRKGAVVTIDALGCQQAIARQLVTSGADYVLTVKENQPTLRVEVRTTLEAIDRLAPDDRWDCSSEYREIEKDHGRIETRRCLVSDVMSAWRAAALWPGMRSIVMVDSHPAWISFKRHFEHAAPHVLAAPVRMHSACMTRNKGGQARLQYRHSTAATDPNSSVVIWTFRSIHKIECMGS</sequence>
<name>A0ABZ3BTX5_BURPY</name>
<evidence type="ECO:0000259" key="1">
    <source>
        <dbReference type="Pfam" id="PF01609"/>
    </source>
</evidence>
<reference evidence="2 3" key="1">
    <citation type="submission" date="2024-04" db="EMBL/GenBank/DDBJ databases">
        <title>Biological Control Activity of Plant Growth Promoting Rhizobacteria Burkholderia pyrrocinia BX1 against Tobacco black shank Introduction Tobacco black shank (TBS) caused by the oomycete Phytophthora. nicotianae (P. nicotianae) has become a destructive soil.</title>
        <authorList>
            <person name="Liu X."/>
            <person name="Shu C."/>
        </authorList>
    </citation>
    <scope>NUCLEOTIDE SEQUENCE [LARGE SCALE GENOMIC DNA]</scope>
    <source>
        <strain evidence="2 3">BX1</strain>
    </source>
</reference>
<dbReference type="InterPro" id="IPR047647">
    <property type="entry name" value="ISAs1_transpos"/>
</dbReference>
<dbReference type="PANTHER" id="PTHR30298">
    <property type="entry name" value="H REPEAT-ASSOCIATED PREDICTED TRANSPOSASE"/>
    <property type="match status" value="1"/>
</dbReference>
<dbReference type="NCBIfam" id="NF033564">
    <property type="entry name" value="transpos_ISAs1"/>
    <property type="match status" value="1"/>
</dbReference>